<dbReference type="InterPro" id="IPR032781">
    <property type="entry name" value="ABC_tran_Xtn"/>
</dbReference>
<gene>
    <name evidence="6" type="ORF">RIL183_13401</name>
</gene>
<feature type="compositionally biased region" description="Polar residues" evidence="4">
    <location>
        <begin position="569"/>
        <end position="582"/>
    </location>
</feature>
<dbReference type="AlphaFoldDB" id="A0A0M6WEH0"/>
<dbReference type="SMART" id="SM00382">
    <property type="entry name" value="AAA"/>
    <property type="match status" value="2"/>
</dbReference>
<proteinExistence type="predicted"/>
<feature type="domain" description="ABC transporter" evidence="5">
    <location>
        <begin position="324"/>
        <end position="544"/>
    </location>
</feature>
<feature type="region of interest" description="Disordered" evidence="4">
    <location>
        <begin position="568"/>
        <end position="588"/>
    </location>
</feature>
<sequence>MRYQIRHAIVKYAADTILEDVNFEIHDHEKIAIIGRNGCGKTTLLKLISGEVEMANPDSDEECGIVMAGKQRIGYLRQISFEDSSITVEEEILKVFAPVFSCEKRMQELTEQMKMDTSEHLLKEYAALQAKMEALRGYTYRQDMETMFQRFGFALKDLQRPIGTFSGGQQTKVAFVKLLLSQPDIMLLDEPTNHLDMPTIEWLEGYLKNYPKAVVIVSHDRMFLDRVIDVTYEIEYHRIRRYPGNYTAFLRQKEEALAKQEKDYEAQQAEIKRLTDWIEKWKNTPTKVAATRSKRKVIEHMVLIEKPRKFDTKAFQGQFLPQTASYHDVLSVRGLQIGYDSVLSKVSFELHRMERIAVIGENGKGKSTLLKTLVGELPKLGGQFSFGTGVEWGYFDQQAAVAESQNPKMTIMEDFWEEYPTLKEVEVRSALGSFLFSGDDVYKELGQLSGGEKVRLALCKMFKHRPNLLILDEPTNHMDIVGKEALEQMLKSYTGTVLFVSHDRYFIKEIATGILDFQADKVQYYPCTYEEYLEQKQKEAQGLIGGNKTNAAGNSGKSRNVAGEAADNRNISQVGSQSNPPTLSDVFDKKTYYNPGKIISRLKQQLVKYEKMLGESEERLAELQMQQMDTALATDYEKLTELEQAIAAEQSNQESILDRLVETETELDEMQEKTV</sequence>
<dbReference type="CDD" id="cd03221">
    <property type="entry name" value="ABCF_EF-3"/>
    <property type="match status" value="2"/>
</dbReference>
<keyword evidence="3" id="KW-0175">Coiled coil</keyword>
<dbReference type="Gene3D" id="3.40.50.300">
    <property type="entry name" value="P-loop containing nucleotide triphosphate hydrolases"/>
    <property type="match status" value="2"/>
</dbReference>
<keyword evidence="1" id="KW-0547">Nucleotide-binding</keyword>
<dbReference type="InterPro" id="IPR017871">
    <property type="entry name" value="ABC_transporter-like_CS"/>
</dbReference>
<evidence type="ECO:0000256" key="1">
    <source>
        <dbReference type="ARBA" id="ARBA00022741"/>
    </source>
</evidence>
<dbReference type="InterPro" id="IPR051309">
    <property type="entry name" value="ABCF_ATPase"/>
</dbReference>
<name>A0A0M6WEH0_9FIRM</name>
<dbReference type="InterPro" id="IPR003439">
    <property type="entry name" value="ABC_transporter-like_ATP-bd"/>
</dbReference>
<dbReference type="PANTHER" id="PTHR42855">
    <property type="entry name" value="ABC TRANSPORTER ATP-BINDING SUBUNIT"/>
    <property type="match status" value="1"/>
</dbReference>
<feature type="domain" description="ABC transporter" evidence="5">
    <location>
        <begin position="3"/>
        <end position="261"/>
    </location>
</feature>
<organism evidence="6 7">
    <name type="scientific">Roseburia inulinivorans</name>
    <dbReference type="NCBI Taxonomy" id="360807"/>
    <lineage>
        <taxon>Bacteria</taxon>
        <taxon>Bacillati</taxon>
        <taxon>Bacillota</taxon>
        <taxon>Clostridia</taxon>
        <taxon>Lachnospirales</taxon>
        <taxon>Lachnospiraceae</taxon>
        <taxon>Roseburia</taxon>
    </lineage>
</organism>
<dbReference type="Pfam" id="PF12848">
    <property type="entry name" value="ABC_tran_Xtn"/>
    <property type="match status" value="1"/>
</dbReference>
<dbReference type="PANTHER" id="PTHR42855:SF2">
    <property type="entry name" value="DRUG RESISTANCE ABC TRANSPORTER,ATP-BINDING PROTEIN"/>
    <property type="match status" value="1"/>
</dbReference>
<dbReference type="PROSITE" id="PS50893">
    <property type="entry name" value="ABC_TRANSPORTER_2"/>
    <property type="match status" value="2"/>
</dbReference>
<evidence type="ECO:0000259" key="5">
    <source>
        <dbReference type="PROSITE" id="PS50893"/>
    </source>
</evidence>
<evidence type="ECO:0000313" key="7">
    <source>
        <dbReference type="Proteomes" id="UP000049828"/>
    </source>
</evidence>
<evidence type="ECO:0000256" key="4">
    <source>
        <dbReference type="SAM" id="MobiDB-lite"/>
    </source>
</evidence>
<dbReference type="STRING" id="360807.ERS852392_02280"/>
<keyword evidence="7" id="KW-1185">Reference proteome</keyword>
<dbReference type="GO" id="GO:0016887">
    <property type="term" value="F:ATP hydrolysis activity"/>
    <property type="evidence" value="ECO:0007669"/>
    <property type="project" value="InterPro"/>
</dbReference>
<protein>
    <submittedName>
        <fullName evidence="6">ABC transporter-like protein</fullName>
    </submittedName>
</protein>
<dbReference type="PROSITE" id="PS00211">
    <property type="entry name" value="ABC_TRANSPORTER_1"/>
    <property type="match status" value="2"/>
</dbReference>
<evidence type="ECO:0000313" key="6">
    <source>
        <dbReference type="EMBL" id="CRL33846.1"/>
    </source>
</evidence>
<feature type="coiled-coil region" evidence="3">
    <location>
        <begin position="599"/>
        <end position="673"/>
    </location>
</feature>
<reference evidence="7" key="1">
    <citation type="submission" date="2015-05" db="EMBL/GenBank/DDBJ databases">
        <authorList>
            <consortium name="Pathogen Informatics"/>
        </authorList>
    </citation>
    <scope>NUCLEOTIDE SEQUENCE [LARGE SCALE GENOMIC DNA]</scope>
    <source>
        <strain evidence="7">L1-83</strain>
    </source>
</reference>
<dbReference type="EMBL" id="CVRS01000026">
    <property type="protein sequence ID" value="CRL33846.1"/>
    <property type="molecule type" value="Genomic_DNA"/>
</dbReference>
<evidence type="ECO:0000256" key="3">
    <source>
        <dbReference type="SAM" id="Coils"/>
    </source>
</evidence>
<dbReference type="OrthoDB" id="9801441at2"/>
<dbReference type="GO" id="GO:0005524">
    <property type="term" value="F:ATP binding"/>
    <property type="evidence" value="ECO:0007669"/>
    <property type="project" value="UniProtKB-KW"/>
</dbReference>
<dbReference type="InterPro" id="IPR003593">
    <property type="entry name" value="AAA+_ATPase"/>
</dbReference>
<dbReference type="FunFam" id="3.40.50.300:FF:000011">
    <property type="entry name" value="Putative ABC transporter ATP-binding component"/>
    <property type="match status" value="1"/>
</dbReference>
<dbReference type="Proteomes" id="UP000049828">
    <property type="component" value="Unassembled WGS sequence"/>
</dbReference>
<dbReference type="Pfam" id="PF00005">
    <property type="entry name" value="ABC_tran"/>
    <property type="match status" value="2"/>
</dbReference>
<evidence type="ECO:0000256" key="2">
    <source>
        <dbReference type="ARBA" id="ARBA00022840"/>
    </source>
</evidence>
<dbReference type="RefSeq" id="WP_055039200.1">
    <property type="nucleotide sequence ID" value="NZ_CVRS01000026.1"/>
</dbReference>
<dbReference type="InterPro" id="IPR027417">
    <property type="entry name" value="P-loop_NTPase"/>
</dbReference>
<keyword evidence="2" id="KW-0067">ATP-binding</keyword>
<accession>A0A0M6WEH0</accession>
<dbReference type="SUPFAM" id="SSF52540">
    <property type="entry name" value="P-loop containing nucleoside triphosphate hydrolases"/>
    <property type="match status" value="2"/>
</dbReference>